<gene>
    <name evidence="2" type="ORF">AFUS01_LOCUS28504</name>
</gene>
<dbReference type="AlphaFoldDB" id="A0A8J2L8Z1"/>
<evidence type="ECO:0000313" key="2">
    <source>
        <dbReference type="EMBL" id="CAG7817968.1"/>
    </source>
</evidence>
<protein>
    <submittedName>
        <fullName evidence="2">Uncharacterized protein</fullName>
    </submittedName>
</protein>
<evidence type="ECO:0000256" key="1">
    <source>
        <dbReference type="SAM" id="SignalP"/>
    </source>
</evidence>
<name>A0A8J2L8Z1_9HEXA</name>
<feature type="signal peptide" evidence="1">
    <location>
        <begin position="1"/>
        <end position="20"/>
    </location>
</feature>
<organism evidence="2 3">
    <name type="scientific">Allacma fusca</name>
    <dbReference type="NCBI Taxonomy" id="39272"/>
    <lineage>
        <taxon>Eukaryota</taxon>
        <taxon>Metazoa</taxon>
        <taxon>Ecdysozoa</taxon>
        <taxon>Arthropoda</taxon>
        <taxon>Hexapoda</taxon>
        <taxon>Collembola</taxon>
        <taxon>Symphypleona</taxon>
        <taxon>Sminthuridae</taxon>
        <taxon>Allacma</taxon>
    </lineage>
</organism>
<proteinExistence type="predicted"/>
<dbReference type="EMBL" id="CAJVCH010408048">
    <property type="protein sequence ID" value="CAG7817968.1"/>
    <property type="molecule type" value="Genomic_DNA"/>
</dbReference>
<keyword evidence="1" id="KW-0732">Signal</keyword>
<evidence type="ECO:0000313" key="3">
    <source>
        <dbReference type="Proteomes" id="UP000708208"/>
    </source>
</evidence>
<feature type="chain" id="PRO_5035194070" evidence="1">
    <location>
        <begin position="21"/>
        <end position="77"/>
    </location>
</feature>
<reference evidence="2" key="1">
    <citation type="submission" date="2021-06" db="EMBL/GenBank/DDBJ databases">
        <authorList>
            <person name="Hodson N. C."/>
            <person name="Mongue J. A."/>
            <person name="Jaron S. K."/>
        </authorList>
    </citation>
    <scope>NUCLEOTIDE SEQUENCE</scope>
</reference>
<keyword evidence="3" id="KW-1185">Reference proteome</keyword>
<dbReference type="Proteomes" id="UP000708208">
    <property type="component" value="Unassembled WGS sequence"/>
</dbReference>
<comment type="caution">
    <text evidence="2">The sequence shown here is derived from an EMBL/GenBank/DDBJ whole genome shotgun (WGS) entry which is preliminary data.</text>
</comment>
<accession>A0A8J2L8Z1</accession>
<sequence>MKKLILVLVLLAVMTVVVECGYAGWGWPQHGCCGRPCRHESCRCESCICKDCPAKEHVFGWLGWTWKKENLDNDDDW</sequence>